<dbReference type="InterPro" id="IPR041525">
    <property type="entry name" value="N/Namide_PRibTrfase"/>
</dbReference>
<evidence type="ECO:0000256" key="7">
    <source>
        <dbReference type="ARBA" id="ARBA00022679"/>
    </source>
</evidence>
<reference evidence="12" key="1">
    <citation type="journal article" date="2022" name="ISME J.">
        <title>Identification of active gaseous-alkane degraders at natural gas seeps.</title>
        <authorList>
            <person name="Farhan Ul Haque M."/>
            <person name="Hernandez M."/>
            <person name="Crombie A.T."/>
            <person name="Murrell J.C."/>
        </authorList>
    </citation>
    <scope>NUCLEOTIDE SEQUENCE</scope>
    <source>
        <strain evidence="12">PC2</strain>
    </source>
</reference>
<feature type="domain" description="Nicotinate phosphoribosyltransferase N-terminal" evidence="11">
    <location>
        <begin position="15"/>
        <end position="137"/>
    </location>
</feature>
<dbReference type="CDD" id="cd01570">
    <property type="entry name" value="NAPRTase_A"/>
    <property type="match status" value="1"/>
</dbReference>
<evidence type="ECO:0000259" key="10">
    <source>
        <dbReference type="Pfam" id="PF04095"/>
    </source>
</evidence>
<dbReference type="Pfam" id="PF17767">
    <property type="entry name" value="NAPRTase_N"/>
    <property type="match status" value="1"/>
</dbReference>
<dbReference type="PANTHER" id="PTHR11098">
    <property type="entry name" value="NICOTINATE PHOSPHORIBOSYLTRANSFERASE"/>
    <property type="match status" value="1"/>
</dbReference>
<comment type="caution">
    <text evidence="12">The sequence shown here is derived from an EMBL/GenBank/DDBJ whole genome shotgun (WGS) entry which is preliminary data.</text>
</comment>
<keyword evidence="13" id="KW-1185">Reference proteome</keyword>
<evidence type="ECO:0000313" key="12">
    <source>
        <dbReference type="EMBL" id="MCI4683428.1"/>
    </source>
</evidence>
<dbReference type="InterPro" id="IPR013785">
    <property type="entry name" value="Aldolase_TIM"/>
</dbReference>
<dbReference type="Proteomes" id="UP001139104">
    <property type="component" value="Unassembled WGS sequence"/>
</dbReference>
<sequence length="462" mass="49416">MPLPEPQPSREGGGLFADLYELTMMRAYAALGMEAEAVFSVFVRKLPKERNFLIACGLDELLDEIERFHFSPDDIVYLRTLNLFPEDFLDELRRFRFAGDIFALPEGTPFFAGEPILEIRAPIGQAQALETLILNRIGLQTLLASKAWRVVNAAAGRRVMDFGARRAQGGDAALHGARAFAIAGIEGTSLLEAGARYGLPVAGTMAHSFVEAFSREEEAFDAFATLYPQTVLLVDTYDTLQGVGNAVRLAQKLGPERRPMGIRLDSGDLLALSLSARALLDDAGLGDMKIIASGGLDEAKIDALVKGGAPIDIFGVGTDMSVSADAPSLDISYKLTEYAGAGRMKLSAAKATLPGRKQVFRREADGVVTDDVIARVDELLPGTPLLVQVMRGGRRIAPPAVDLSVLRAAAARAIARLPPDLRALSPAPKPFPVAISPRLEADADALRARLSGAQGSALRTAL</sequence>
<accession>A0ABS9Z6Y2</accession>
<dbReference type="GO" id="GO:0004516">
    <property type="term" value="F:nicotinate phosphoribosyltransferase activity"/>
    <property type="evidence" value="ECO:0007669"/>
    <property type="project" value="UniProtKB-EC"/>
</dbReference>
<evidence type="ECO:0000313" key="13">
    <source>
        <dbReference type="Proteomes" id="UP001139104"/>
    </source>
</evidence>
<comment type="catalytic activity">
    <reaction evidence="8 9">
        <text>5-phospho-alpha-D-ribose 1-diphosphate + nicotinate + ATP + H2O = nicotinate beta-D-ribonucleotide + ADP + phosphate + diphosphate</text>
        <dbReference type="Rhea" id="RHEA:36163"/>
        <dbReference type="ChEBI" id="CHEBI:15377"/>
        <dbReference type="ChEBI" id="CHEBI:30616"/>
        <dbReference type="ChEBI" id="CHEBI:32544"/>
        <dbReference type="ChEBI" id="CHEBI:33019"/>
        <dbReference type="ChEBI" id="CHEBI:43474"/>
        <dbReference type="ChEBI" id="CHEBI:57502"/>
        <dbReference type="ChEBI" id="CHEBI:58017"/>
        <dbReference type="ChEBI" id="CHEBI:456216"/>
        <dbReference type="EC" id="6.3.4.21"/>
    </reaction>
</comment>
<proteinExistence type="inferred from homology"/>
<dbReference type="RefSeq" id="WP_243067380.1">
    <property type="nucleotide sequence ID" value="NZ_JAIVFK010000026.1"/>
</dbReference>
<dbReference type="InterPro" id="IPR006405">
    <property type="entry name" value="Nic_PRibTrfase_pncB"/>
</dbReference>
<evidence type="ECO:0000256" key="4">
    <source>
        <dbReference type="ARBA" id="ARBA00022553"/>
    </source>
</evidence>
<dbReference type="Gene3D" id="3.20.140.10">
    <property type="entry name" value="nicotinate phosphoribosyltransferase"/>
    <property type="match status" value="1"/>
</dbReference>
<keyword evidence="12" id="KW-0328">Glycosyltransferase</keyword>
<dbReference type="NCBIfam" id="NF006696">
    <property type="entry name" value="PRK09243.1-3"/>
    <property type="match status" value="1"/>
</dbReference>
<dbReference type="SUPFAM" id="SSF54675">
    <property type="entry name" value="Nicotinate/Quinolinate PRTase N-terminal domain-like"/>
    <property type="match status" value="1"/>
</dbReference>
<evidence type="ECO:0000256" key="2">
    <source>
        <dbReference type="ARBA" id="ARBA00010897"/>
    </source>
</evidence>
<keyword evidence="6 9" id="KW-0662">Pyridine nucleotide biosynthesis</keyword>
<evidence type="ECO:0000256" key="5">
    <source>
        <dbReference type="ARBA" id="ARBA00022598"/>
    </source>
</evidence>
<dbReference type="PIRSF" id="PIRSF000484">
    <property type="entry name" value="NAPRT"/>
    <property type="match status" value="1"/>
</dbReference>
<feature type="domain" description="Nicotinate/nicotinamide phosphoribosyltransferase" evidence="10">
    <location>
        <begin position="158"/>
        <end position="337"/>
    </location>
</feature>
<dbReference type="PANTHER" id="PTHR11098:SF1">
    <property type="entry name" value="NICOTINATE PHOSPHORIBOSYLTRANSFERASE"/>
    <property type="match status" value="1"/>
</dbReference>
<evidence type="ECO:0000256" key="8">
    <source>
        <dbReference type="ARBA" id="ARBA00048668"/>
    </source>
</evidence>
<evidence type="ECO:0000256" key="6">
    <source>
        <dbReference type="ARBA" id="ARBA00022642"/>
    </source>
</evidence>
<evidence type="ECO:0000256" key="3">
    <source>
        <dbReference type="ARBA" id="ARBA00013236"/>
    </source>
</evidence>
<dbReference type="SUPFAM" id="SSF51690">
    <property type="entry name" value="Nicotinate/Quinolinate PRTase C-terminal domain-like"/>
    <property type="match status" value="1"/>
</dbReference>
<organism evidence="12 13">
    <name type="scientific">Candidatus Rhodoblastus alkanivorans</name>
    <dbReference type="NCBI Taxonomy" id="2954117"/>
    <lineage>
        <taxon>Bacteria</taxon>
        <taxon>Pseudomonadati</taxon>
        <taxon>Pseudomonadota</taxon>
        <taxon>Alphaproteobacteria</taxon>
        <taxon>Hyphomicrobiales</taxon>
        <taxon>Rhodoblastaceae</taxon>
        <taxon>Rhodoblastus</taxon>
    </lineage>
</organism>
<keyword evidence="4" id="KW-0597">Phosphoprotein</keyword>
<keyword evidence="5 9" id="KW-0436">Ligase</keyword>
<comment type="function">
    <text evidence="9">Catalyzes the first step in the biosynthesis of NAD from nicotinic acid, the ATP-dependent synthesis of beta-nicotinate D-ribonucleotide from nicotinate and 5-phospho-D-ribose 1-phosphate.</text>
</comment>
<gene>
    <name evidence="12" type="ORF">K2U94_11740</name>
</gene>
<dbReference type="GO" id="GO:0016757">
    <property type="term" value="F:glycosyltransferase activity"/>
    <property type="evidence" value="ECO:0007669"/>
    <property type="project" value="UniProtKB-KW"/>
</dbReference>
<name>A0ABS9Z6Y2_9HYPH</name>
<evidence type="ECO:0000256" key="9">
    <source>
        <dbReference type="RuleBase" id="RU365100"/>
    </source>
</evidence>
<dbReference type="InterPro" id="IPR007229">
    <property type="entry name" value="Nic_PRibTrfase-Fam"/>
</dbReference>
<dbReference type="InterPro" id="IPR040727">
    <property type="entry name" value="NAPRTase_N"/>
</dbReference>
<evidence type="ECO:0000256" key="1">
    <source>
        <dbReference type="ARBA" id="ARBA00004952"/>
    </source>
</evidence>
<dbReference type="NCBIfam" id="NF009131">
    <property type="entry name" value="PRK12484.1"/>
    <property type="match status" value="1"/>
</dbReference>
<protein>
    <recommendedName>
        <fullName evidence="3 9">Nicotinate phosphoribosyltransferase</fullName>
        <ecNumber evidence="3 9">6.3.4.21</ecNumber>
    </recommendedName>
</protein>
<dbReference type="Gene3D" id="3.20.20.70">
    <property type="entry name" value="Aldolase class I"/>
    <property type="match status" value="1"/>
</dbReference>
<dbReference type="Pfam" id="PF04095">
    <property type="entry name" value="NAPRTase"/>
    <property type="match status" value="1"/>
</dbReference>
<evidence type="ECO:0000259" key="11">
    <source>
        <dbReference type="Pfam" id="PF17767"/>
    </source>
</evidence>
<dbReference type="InterPro" id="IPR036068">
    <property type="entry name" value="Nicotinate_pribotase-like_C"/>
</dbReference>
<keyword evidence="7 9" id="KW-0808">Transferase</keyword>
<comment type="pathway">
    <text evidence="1 9">Cofactor biosynthesis; NAD(+) biosynthesis; nicotinate D-ribonucleotide from nicotinate: step 1/1.</text>
</comment>
<comment type="PTM">
    <text evidence="9">Transiently phosphorylated on a His residue during the reaction cycle. Phosphorylation strongly increases the affinity for substrates and increases the rate of nicotinate D-ribonucleotide production. Dephosphorylation regenerates the low-affinity form of the enzyme, leading to product release.</text>
</comment>
<dbReference type="NCBIfam" id="TIGR01513">
    <property type="entry name" value="NAPRTase_put"/>
    <property type="match status" value="1"/>
</dbReference>
<comment type="similarity">
    <text evidence="2 9">Belongs to the NAPRTase family.</text>
</comment>
<dbReference type="EC" id="6.3.4.21" evidence="3 9"/>
<dbReference type="EMBL" id="JAIVFP010000001">
    <property type="protein sequence ID" value="MCI4683428.1"/>
    <property type="molecule type" value="Genomic_DNA"/>
</dbReference>